<dbReference type="InterPro" id="IPR005025">
    <property type="entry name" value="FMN_Rdtase-like_dom"/>
</dbReference>
<evidence type="ECO:0000313" key="4">
    <source>
        <dbReference type="Proteomes" id="UP000642748"/>
    </source>
</evidence>
<keyword evidence="4" id="KW-1185">Reference proteome</keyword>
<dbReference type="PANTHER" id="PTHR30546:SF23">
    <property type="entry name" value="FLAVOPROTEIN-LIKE PROTEIN YCP4-RELATED"/>
    <property type="match status" value="1"/>
</dbReference>
<dbReference type="NCBIfam" id="TIGR01755">
    <property type="entry name" value="flav_wrbA"/>
    <property type="match status" value="1"/>
</dbReference>
<accession>A0A8J3QMV6</accession>
<evidence type="ECO:0000313" key="3">
    <source>
        <dbReference type="EMBL" id="GIH13938.1"/>
    </source>
</evidence>
<proteinExistence type="inferred from homology"/>
<evidence type="ECO:0000256" key="1">
    <source>
        <dbReference type="ARBA" id="ARBA00006961"/>
    </source>
</evidence>
<dbReference type="InterPro" id="IPR008254">
    <property type="entry name" value="Flavodoxin/NO_synth"/>
</dbReference>
<dbReference type="NCBIfam" id="NF002999">
    <property type="entry name" value="PRK03767.1"/>
    <property type="match status" value="1"/>
</dbReference>
<comment type="caution">
    <text evidence="3">The sequence shown here is derived from an EMBL/GenBank/DDBJ whole genome shotgun (WGS) entry which is preliminary data.</text>
</comment>
<organism evidence="3 4">
    <name type="scientific">Rugosimonospora africana</name>
    <dbReference type="NCBI Taxonomy" id="556532"/>
    <lineage>
        <taxon>Bacteria</taxon>
        <taxon>Bacillati</taxon>
        <taxon>Actinomycetota</taxon>
        <taxon>Actinomycetes</taxon>
        <taxon>Micromonosporales</taxon>
        <taxon>Micromonosporaceae</taxon>
        <taxon>Rugosimonospora</taxon>
    </lineage>
</organism>
<dbReference type="GO" id="GO:0003955">
    <property type="term" value="F:NAD(P)H dehydrogenase (quinone) activity"/>
    <property type="evidence" value="ECO:0007669"/>
    <property type="project" value="InterPro"/>
</dbReference>
<dbReference type="SUPFAM" id="SSF52218">
    <property type="entry name" value="Flavoproteins"/>
    <property type="match status" value="1"/>
</dbReference>
<dbReference type="Pfam" id="PF03358">
    <property type="entry name" value="FMN_red"/>
    <property type="match status" value="1"/>
</dbReference>
<protein>
    <submittedName>
        <fullName evidence="3">NAD(P)H:quinone oxidoreductase type IV</fullName>
    </submittedName>
</protein>
<dbReference type="RefSeq" id="WP_203917610.1">
    <property type="nucleotide sequence ID" value="NZ_BONZ01000019.1"/>
</dbReference>
<dbReference type="PANTHER" id="PTHR30546">
    <property type="entry name" value="FLAVODOXIN-RELATED PROTEIN WRBA-RELATED"/>
    <property type="match status" value="1"/>
</dbReference>
<dbReference type="Gene3D" id="3.40.50.360">
    <property type="match status" value="1"/>
</dbReference>
<evidence type="ECO:0000259" key="2">
    <source>
        <dbReference type="PROSITE" id="PS50902"/>
    </source>
</evidence>
<dbReference type="GO" id="GO:0010181">
    <property type="term" value="F:FMN binding"/>
    <property type="evidence" value="ECO:0007669"/>
    <property type="project" value="InterPro"/>
</dbReference>
<reference evidence="3" key="1">
    <citation type="submission" date="2021-01" db="EMBL/GenBank/DDBJ databases">
        <title>Whole genome shotgun sequence of Rugosimonospora africana NBRC 104875.</title>
        <authorList>
            <person name="Komaki H."/>
            <person name="Tamura T."/>
        </authorList>
    </citation>
    <scope>NUCLEOTIDE SEQUENCE</scope>
    <source>
        <strain evidence="3">NBRC 104875</strain>
    </source>
</reference>
<sequence length="204" mass="21405">MKVNASVIYYSATGITYQMALAAADAAEKAGAEVRLRKVRELAPDEAVSSNEGWAAHRLATQEVPEATPDDLDWAQAVIFGTPTRYGNVAAQLKQFIDTTGPLWAQGKLANKVYAGFCSTATAHGGQESTLLALFNTVYHWGGIVVTPGYTEPGQFVSGNPYGGSHTSNNGELPPDQVALTATALTATRAVTLAKALATGMTQS</sequence>
<dbReference type="InterPro" id="IPR010089">
    <property type="entry name" value="Flavoprotein_WrbA-like"/>
</dbReference>
<dbReference type="EMBL" id="BONZ01000019">
    <property type="protein sequence ID" value="GIH13938.1"/>
    <property type="molecule type" value="Genomic_DNA"/>
</dbReference>
<dbReference type="InterPro" id="IPR029039">
    <property type="entry name" value="Flavoprotein-like_sf"/>
</dbReference>
<dbReference type="Proteomes" id="UP000642748">
    <property type="component" value="Unassembled WGS sequence"/>
</dbReference>
<dbReference type="PROSITE" id="PS50902">
    <property type="entry name" value="FLAVODOXIN_LIKE"/>
    <property type="match status" value="1"/>
</dbReference>
<feature type="domain" description="Flavodoxin-like" evidence="2">
    <location>
        <begin position="5"/>
        <end position="198"/>
    </location>
</feature>
<gene>
    <name evidence="3" type="primary">wrbA_1</name>
    <name evidence="3" type="ORF">Raf01_21100</name>
</gene>
<dbReference type="GO" id="GO:0016020">
    <property type="term" value="C:membrane"/>
    <property type="evidence" value="ECO:0007669"/>
    <property type="project" value="TreeGrafter"/>
</dbReference>
<comment type="similarity">
    <text evidence="1">Belongs to the WrbA family.</text>
</comment>
<name>A0A8J3QMV6_9ACTN</name>
<dbReference type="AlphaFoldDB" id="A0A8J3QMV6"/>